<dbReference type="InterPro" id="IPR001079">
    <property type="entry name" value="Galectin_CRD"/>
</dbReference>
<evidence type="ECO:0000313" key="5">
    <source>
        <dbReference type="Proteomes" id="UP001230051"/>
    </source>
</evidence>
<dbReference type="SMART" id="SM00908">
    <property type="entry name" value="Gal-bind_lectin"/>
    <property type="match status" value="1"/>
</dbReference>
<accession>A0AAD8CQP5</accession>
<dbReference type="InterPro" id="IPR013320">
    <property type="entry name" value="ConA-like_dom_sf"/>
</dbReference>
<organism evidence="4 5">
    <name type="scientific">Acipenser oxyrinchus oxyrinchus</name>
    <dbReference type="NCBI Taxonomy" id="40147"/>
    <lineage>
        <taxon>Eukaryota</taxon>
        <taxon>Metazoa</taxon>
        <taxon>Chordata</taxon>
        <taxon>Craniata</taxon>
        <taxon>Vertebrata</taxon>
        <taxon>Euteleostomi</taxon>
        <taxon>Actinopterygii</taxon>
        <taxon>Chondrostei</taxon>
        <taxon>Acipenseriformes</taxon>
        <taxon>Acipenseridae</taxon>
        <taxon>Acipenser</taxon>
    </lineage>
</organism>
<gene>
    <name evidence="4" type="primary">LGALS1</name>
    <name evidence="4" type="ORF">AOXY_G27241</name>
</gene>
<name>A0AAD8CQP5_ACIOX</name>
<dbReference type="FunFam" id="2.60.120.200:FF:000021">
    <property type="entry name" value="Galectin"/>
    <property type="match status" value="1"/>
</dbReference>
<dbReference type="InterPro" id="IPR044156">
    <property type="entry name" value="Galectin-like"/>
</dbReference>
<dbReference type="PANTHER" id="PTHR11346">
    <property type="entry name" value="GALECTIN"/>
    <property type="match status" value="1"/>
</dbReference>
<dbReference type="CDD" id="cd00070">
    <property type="entry name" value="GLECT"/>
    <property type="match status" value="1"/>
</dbReference>
<keyword evidence="1 2" id="KW-0430">Lectin</keyword>
<evidence type="ECO:0000259" key="3">
    <source>
        <dbReference type="PROSITE" id="PS51304"/>
    </source>
</evidence>
<keyword evidence="5" id="KW-1185">Reference proteome</keyword>
<evidence type="ECO:0000313" key="4">
    <source>
        <dbReference type="EMBL" id="KAK1155409.1"/>
    </source>
</evidence>
<dbReference type="Proteomes" id="UP001230051">
    <property type="component" value="Unassembled WGS sequence"/>
</dbReference>
<reference evidence="4" key="1">
    <citation type="submission" date="2022-02" db="EMBL/GenBank/DDBJ databases">
        <title>Atlantic sturgeon de novo genome assembly.</title>
        <authorList>
            <person name="Stock M."/>
            <person name="Klopp C."/>
            <person name="Guiguen Y."/>
            <person name="Cabau C."/>
            <person name="Parinello H."/>
            <person name="Santidrian Yebra-Pimentel E."/>
            <person name="Kuhl H."/>
            <person name="Dirks R.P."/>
            <person name="Guessner J."/>
            <person name="Wuertz S."/>
            <person name="Du K."/>
            <person name="Schartl M."/>
        </authorList>
    </citation>
    <scope>NUCLEOTIDE SEQUENCE</scope>
    <source>
        <strain evidence="4">STURGEONOMICS-FGT-2020</strain>
        <tissue evidence="4">Whole blood</tissue>
    </source>
</reference>
<evidence type="ECO:0000256" key="1">
    <source>
        <dbReference type="ARBA" id="ARBA00022734"/>
    </source>
</evidence>
<sequence length="163" mass="18305">MCELVKGYNYGLHGRQHFTALLTNSICLSQEVFEVKNVDLKVGDKLKLKGKISDDASMFCIDMGKDSNELALHFNPRFHDDVAGTVIVCNSKRGGCWGSEHRDPNFPFVKGATIKLTVKVLGDCFEIELPNEHIVAFPNHLSLDKITYIRVKGDLKVTSFKFE</sequence>
<dbReference type="SUPFAM" id="SSF49899">
    <property type="entry name" value="Concanavalin A-like lectins/glucanases"/>
    <property type="match status" value="1"/>
</dbReference>
<comment type="caution">
    <text evidence="4">The sequence shown here is derived from an EMBL/GenBank/DDBJ whole genome shotgun (WGS) entry which is preliminary data.</text>
</comment>
<dbReference type="GO" id="GO:0030246">
    <property type="term" value="F:carbohydrate binding"/>
    <property type="evidence" value="ECO:0007669"/>
    <property type="project" value="UniProtKB-UniRule"/>
</dbReference>
<dbReference type="AlphaFoldDB" id="A0AAD8CQP5"/>
<evidence type="ECO:0000256" key="2">
    <source>
        <dbReference type="RuleBase" id="RU102079"/>
    </source>
</evidence>
<dbReference type="Gene3D" id="2.60.120.200">
    <property type="match status" value="1"/>
</dbReference>
<dbReference type="SMART" id="SM00276">
    <property type="entry name" value="GLECT"/>
    <property type="match status" value="1"/>
</dbReference>
<proteinExistence type="predicted"/>
<dbReference type="EMBL" id="JAGXEW010000031">
    <property type="protein sequence ID" value="KAK1155409.1"/>
    <property type="molecule type" value="Genomic_DNA"/>
</dbReference>
<dbReference type="Pfam" id="PF00337">
    <property type="entry name" value="Gal-bind_lectin"/>
    <property type="match status" value="1"/>
</dbReference>
<dbReference type="PROSITE" id="PS51304">
    <property type="entry name" value="GALECTIN"/>
    <property type="match status" value="1"/>
</dbReference>
<dbReference type="PANTHER" id="PTHR11346:SF104">
    <property type="entry name" value="GALECTIN-2"/>
    <property type="match status" value="1"/>
</dbReference>
<feature type="domain" description="Galectin" evidence="3">
    <location>
        <begin position="32"/>
        <end position="163"/>
    </location>
</feature>
<protein>
    <recommendedName>
        <fullName evidence="2">Galectin</fullName>
    </recommendedName>
</protein>